<dbReference type="SUPFAM" id="SSF53383">
    <property type="entry name" value="PLP-dependent transferases"/>
    <property type="match status" value="1"/>
</dbReference>
<feature type="binding site" evidence="4">
    <location>
        <position position="210"/>
    </location>
    <ligand>
        <name>pyridoxal 5'-phosphate</name>
        <dbReference type="ChEBI" id="CHEBI:597326"/>
    </ligand>
</feature>
<comment type="catalytic activity">
    <reaction evidence="4 6">
        <text>L-kynurenine + H2O = anthranilate + L-alanine + H(+)</text>
        <dbReference type="Rhea" id="RHEA:16813"/>
        <dbReference type="ChEBI" id="CHEBI:15377"/>
        <dbReference type="ChEBI" id="CHEBI:15378"/>
        <dbReference type="ChEBI" id="CHEBI:16567"/>
        <dbReference type="ChEBI" id="CHEBI:57959"/>
        <dbReference type="ChEBI" id="CHEBI:57972"/>
        <dbReference type="EC" id="3.7.1.3"/>
    </reaction>
</comment>
<dbReference type="HAMAP" id="MF_01970">
    <property type="entry name" value="Kynureninase"/>
    <property type="match status" value="1"/>
</dbReference>
<comment type="pathway">
    <text evidence="4 6">Amino-acid degradation; L-kynurenine degradation; L-alanine and anthranilate from L-kynurenine: step 1/1.</text>
</comment>
<feature type="binding site" evidence="4">
    <location>
        <position position="262"/>
    </location>
    <ligand>
        <name>pyridoxal 5'-phosphate</name>
        <dbReference type="ChEBI" id="CHEBI:597326"/>
    </ligand>
</feature>
<evidence type="ECO:0000256" key="1">
    <source>
        <dbReference type="ARBA" id="ARBA00022642"/>
    </source>
</evidence>
<gene>
    <name evidence="4 7" type="primary">kynU</name>
    <name evidence="7" type="ORF">OU415_31705</name>
</gene>
<dbReference type="EC" id="3.7.1.3" evidence="4 5"/>
<comment type="function">
    <text evidence="4 6">Catalyzes the cleavage of L-kynurenine (L-Kyn) and L-3-hydroxykynurenine (L-3OHKyn) into anthranilic acid (AA) and 3-hydroxyanthranilic acid (3-OHAA), respectively.</text>
</comment>
<feature type="binding site" evidence="4">
    <location>
        <position position="207"/>
    </location>
    <ligand>
        <name>pyridoxal 5'-phosphate</name>
        <dbReference type="ChEBI" id="CHEBI:597326"/>
    </ligand>
</feature>
<dbReference type="Proteomes" id="UP001210380">
    <property type="component" value="Unassembled WGS sequence"/>
</dbReference>
<sequence>MLDDFQEKAAALDESDPLRGFRDRFLVPDGSDVVAYLDGNSLGRPAVATAERMDRFIRQEWGHRLIRGWGEEWLDWPQVVGDRLGQVALGAAAGQVVVADSTSVLLYKLARAAVSARPGRGEIVLDVNDFPTDRYVMDGIAQECGLELRWLATEPAAGATVEQVADAVGPDTALVVLSHVNYRSGYLVDAEAITRIAHEAGALVLWDLSHTVGSVPVRLDEWNADFAVGCTYKYLNGGPGSPAFGYVNQRHHDAVRQPIRGWIGHRDPFAMGPGYEAAPGVRGMLSGTPPILAMLPLITGLDLLEQAGIDAVRAKSEQLTGFAVELAEAELVDRGVELLSPRDPKRRGSHITLRRHDFGEFIAPLWERGVIPDFRTPDGIRIGLAPLSTSFAELHRGLSVLTELVDERSER</sequence>
<comment type="caution">
    <text evidence="4">Lacks conserved residue(s) required for the propagation of feature annotation.</text>
</comment>
<name>A0ABT4V7T3_9PSEU</name>
<dbReference type="NCBIfam" id="TIGR01814">
    <property type="entry name" value="kynureninase"/>
    <property type="match status" value="1"/>
</dbReference>
<dbReference type="Pfam" id="PF22580">
    <property type="entry name" value="KYNU_C"/>
    <property type="match status" value="1"/>
</dbReference>
<evidence type="ECO:0000256" key="2">
    <source>
        <dbReference type="ARBA" id="ARBA00022801"/>
    </source>
</evidence>
<dbReference type="InterPro" id="IPR015421">
    <property type="entry name" value="PyrdxlP-dep_Trfase_major"/>
</dbReference>
<dbReference type="InterPro" id="IPR015422">
    <property type="entry name" value="PyrdxlP-dep_Trfase_small"/>
</dbReference>
<feature type="binding site" evidence="4">
    <location>
        <position position="102"/>
    </location>
    <ligand>
        <name>pyridoxal 5'-phosphate</name>
        <dbReference type="ChEBI" id="CHEBI:597326"/>
    </ligand>
</feature>
<comment type="subunit">
    <text evidence="4 6">Homodimer.</text>
</comment>
<dbReference type="PIRSF" id="PIRSF038800">
    <property type="entry name" value="KYNU"/>
    <property type="match status" value="1"/>
</dbReference>
<feature type="modified residue" description="N6-(pyridoxal phosphate)lysine" evidence="4">
    <location>
        <position position="233"/>
    </location>
</feature>
<evidence type="ECO:0000256" key="3">
    <source>
        <dbReference type="ARBA" id="ARBA00022898"/>
    </source>
</evidence>
<accession>A0ABT4V7T3</accession>
<comment type="similarity">
    <text evidence="4 6">Belongs to the kynureninase family.</text>
</comment>
<feature type="binding site" evidence="4">
    <location>
        <begin position="130"/>
        <end position="133"/>
    </location>
    <ligand>
        <name>pyridoxal 5'-phosphate</name>
        <dbReference type="ChEBI" id="CHEBI:597326"/>
    </ligand>
</feature>
<evidence type="ECO:0000313" key="7">
    <source>
        <dbReference type="EMBL" id="MDA3630030.1"/>
    </source>
</evidence>
<proteinExistence type="inferred from homology"/>
<protein>
    <recommendedName>
        <fullName evidence="4 5">Kynureninase</fullName>
        <ecNumber evidence="4 5">3.7.1.3</ecNumber>
    </recommendedName>
    <alternativeName>
        <fullName evidence="4">L-kynurenine hydrolase</fullName>
    </alternativeName>
</protein>
<keyword evidence="1 4" id="KW-0662">Pyridine nucleotide biosynthesis</keyword>
<dbReference type="PANTHER" id="PTHR14084">
    <property type="entry name" value="KYNURENINASE"/>
    <property type="match status" value="1"/>
</dbReference>
<dbReference type="EMBL" id="JAQGLA010000084">
    <property type="protein sequence ID" value="MDA3630030.1"/>
    <property type="molecule type" value="Genomic_DNA"/>
</dbReference>
<organism evidence="7 8">
    <name type="scientific">Saccharopolyspora oryzae</name>
    <dbReference type="NCBI Taxonomy" id="2997343"/>
    <lineage>
        <taxon>Bacteria</taxon>
        <taxon>Bacillati</taxon>
        <taxon>Actinomycetota</taxon>
        <taxon>Actinomycetes</taxon>
        <taxon>Pseudonocardiales</taxon>
        <taxon>Pseudonocardiaceae</taxon>
        <taxon>Saccharopolyspora</taxon>
    </lineage>
</organism>
<comment type="caution">
    <text evidence="7">The sequence shown here is derived from an EMBL/GenBank/DDBJ whole genome shotgun (WGS) entry which is preliminary data.</text>
</comment>
<dbReference type="InterPro" id="IPR010111">
    <property type="entry name" value="Kynureninase"/>
</dbReference>
<feature type="binding site" evidence="4">
    <location>
        <position position="103"/>
    </location>
    <ligand>
        <name>pyridoxal 5'-phosphate</name>
        <dbReference type="ChEBI" id="CHEBI:597326"/>
    </ligand>
</feature>
<dbReference type="Gene3D" id="3.90.1150.10">
    <property type="entry name" value="Aspartate Aminotransferase, domain 1"/>
    <property type="match status" value="1"/>
</dbReference>
<evidence type="ECO:0000256" key="5">
    <source>
        <dbReference type="NCBIfam" id="TIGR01814"/>
    </source>
</evidence>
<evidence type="ECO:0000256" key="4">
    <source>
        <dbReference type="HAMAP-Rule" id="MF_01970"/>
    </source>
</evidence>
<dbReference type="PANTHER" id="PTHR14084:SF0">
    <property type="entry name" value="KYNURENINASE"/>
    <property type="match status" value="1"/>
</dbReference>
<reference evidence="7 8" key="1">
    <citation type="submission" date="2022-11" db="EMBL/GenBank/DDBJ databases">
        <title>Draft genome sequence of Saccharopolyspora sp. WRP15-2 isolated from rhizosphere soils of wild rice in Thailand.</title>
        <authorList>
            <person name="Duangmal K."/>
            <person name="Kammanee S."/>
            <person name="Muangham S."/>
        </authorList>
    </citation>
    <scope>NUCLEOTIDE SEQUENCE [LARGE SCALE GENOMIC DNA]</scope>
    <source>
        <strain evidence="7 8">WRP15-2</strain>
    </source>
</reference>
<dbReference type="Gene3D" id="3.40.640.10">
    <property type="entry name" value="Type I PLP-dependent aspartate aminotransferase-like (Major domain)"/>
    <property type="match status" value="1"/>
</dbReference>
<comment type="catalytic activity">
    <reaction evidence="6">
        <text>3-hydroxy-L-kynurenine + H2O = 3-hydroxyanthranilate + L-alanine + H(+)</text>
        <dbReference type="Rhea" id="RHEA:25143"/>
        <dbReference type="ChEBI" id="CHEBI:15377"/>
        <dbReference type="ChEBI" id="CHEBI:15378"/>
        <dbReference type="ChEBI" id="CHEBI:36559"/>
        <dbReference type="ChEBI" id="CHEBI:57972"/>
        <dbReference type="ChEBI" id="CHEBI:58125"/>
        <dbReference type="EC" id="3.7.1.3"/>
    </reaction>
</comment>
<feature type="binding site" evidence="4">
    <location>
        <position position="232"/>
    </location>
    <ligand>
        <name>pyridoxal 5'-phosphate</name>
        <dbReference type="ChEBI" id="CHEBI:597326"/>
    </ligand>
</feature>
<feature type="binding site" evidence="4">
    <location>
        <position position="288"/>
    </location>
    <ligand>
        <name>pyridoxal 5'-phosphate</name>
        <dbReference type="ChEBI" id="CHEBI:597326"/>
    </ligand>
</feature>
<dbReference type="InterPro" id="IPR015424">
    <property type="entry name" value="PyrdxlP-dep_Trfase"/>
</dbReference>
<evidence type="ECO:0000256" key="6">
    <source>
        <dbReference type="PIRNR" id="PIRNR038800"/>
    </source>
</evidence>
<comment type="pathway">
    <text evidence="4 6">Cofactor biosynthesis; NAD(+) biosynthesis; quinolinate from L-kynurenine: step 2/3.</text>
</comment>
<dbReference type="RefSeq" id="WP_270953161.1">
    <property type="nucleotide sequence ID" value="NZ_JAQGLA010000084.1"/>
</dbReference>
<keyword evidence="8" id="KW-1185">Reference proteome</keyword>
<comment type="cofactor">
    <cofactor evidence="4 6">
        <name>pyridoxal 5'-phosphate</name>
        <dbReference type="ChEBI" id="CHEBI:597326"/>
    </cofactor>
</comment>
<evidence type="ECO:0000313" key="8">
    <source>
        <dbReference type="Proteomes" id="UP001210380"/>
    </source>
</evidence>
<keyword evidence="3 4" id="KW-0663">Pyridoxal phosphate</keyword>
<keyword evidence="2 4" id="KW-0378">Hydrolase</keyword>
<dbReference type="GO" id="GO:0030429">
    <property type="term" value="F:kynureninase activity"/>
    <property type="evidence" value="ECO:0007669"/>
    <property type="project" value="UniProtKB-EC"/>
</dbReference>